<keyword evidence="1" id="KW-1133">Transmembrane helix</keyword>
<evidence type="ECO:0000313" key="2">
    <source>
        <dbReference type="EMBL" id="RAH56859.1"/>
    </source>
</evidence>
<evidence type="ECO:0000313" key="3">
    <source>
        <dbReference type="Proteomes" id="UP000249526"/>
    </source>
</evidence>
<keyword evidence="1" id="KW-0812">Transmembrane</keyword>
<dbReference type="RefSeq" id="XP_025514781.1">
    <property type="nucleotide sequence ID" value="XM_025658229.1"/>
</dbReference>
<protein>
    <submittedName>
        <fullName evidence="2">Uncharacterized protein</fullName>
    </submittedName>
</protein>
<keyword evidence="1" id="KW-0472">Membrane</keyword>
<gene>
    <name evidence="2" type="ORF">BO85DRAFT_42890</name>
</gene>
<dbReference type="GeneID" id="37161631"/>
<feature type="transmembrane region" description="Helical" evidence="1">
    <location>
        <begin position="6"/>
        <end position="25"/>
    </location>
</feature>
<organism evidence="2 3">
    <name type="scientific">Aspergillus piperis CBS 112811</name>
    <dbReference type="NCBI Taxonomy" id="1448313"/>
    <lineage>
        <taxon>Eukaryota</taxon>
        <taxon>Fungi</taxon>
        <taxon>Dikarya</taxon>
        <taxon>Ascomycota</taxon>
        <taxon>Pezizomycotina</taxon>
        <taxon>Eurotiomycetes</taxon>
        <taxon>Eurotiomycetidae</taxon>
        <taxon>Eurotiales</taxon>
        <taxon>Aspergillaceae</taxon>
        <taxon>Aspergillus</taxon>
        <taxon>Aspergillus subgen. Circumdati</taxon>
    </lineage>
</organism>
<dbReference type="Proteomes" id="UP000249526">
    <property type="component" value="Unassembled WGS sequence"/>
</dbReference>
<name>A0A8G1R004_9EURO</name>
<dbReference type="AlphaFoldDB" id="A0A8G1R004"/>
<dbReference type="EMBL" id="KZ825064">
    <property type="protein sequence ID" value="RAH56859.1"/>
    <property type="molecule type" value="Genomic_DNA"/>
</dbReference>
<reference evidence="2 3" key="1">
    <citation type="submission" date="2018-02" db="EMBL/GenBank/DDBJ databases">
        <title>The genomes of Aspergillus section Nigri reveals drivers in fungal speciation.</title>
        <authorList>
            <consortium name="DOE Joint Genome Institute"/>
            <person name="Vesth T.C."/>
            <person name="Nybo J."/>
            <person name="Theobald S."/>
            <person name="Brandl J."/>
            <person name="Frisvad J.C."/>
            <person name="Nielsen K.F."/>
            <person name="Lyhne E.K."/>
            <person name="Kogle M.E."/>
            <person name="Kuo A."/>
            <person name="Riley R."/>
            <person name="Clum A."/>
            <person name="Nolan M."/>
            <person name="Lipzen A."/>
            <person name="Salamov A."/>
            <person name="Henrissat B."/>
            <person name="Wiebenga A."/>
            <person name="De vries R.P."/>
            <person name="Grigoriev I.V."/>
            <person name="Mortensen U.H."/>
            <person name="Andersen M.R."/>
            <person name="Baker S.E."/>
        </authorList>
    </citation>
    <scope>NUCLEOTIDE SEQUENCE [LARGE SCALE GENOMIC DNA]</scope>
    <source>
        <strain evidence="2 3">CBS 112811</strain>
    </source>
</reference>
<keyword evidence="3" id="KW-1185">Reference proteome</keyword>
<proteinExistence type="predicted"/>
<feature type="transmembrane region" description="Helical" evidence="1">
    <location>
        <begin position="60"/>
        <end position="85"/>
    </location>
</feature>
<evidence type="ECO:0000256" key="1">
    <source>
        <dbReference type="SAM" id="Phobius"/>
    </source>
</evidence>
<accession>A0A8G1R004</accession>
<sequence length="122" mass="13969">MMIPVMIVTWFGISIEACLVCHNILGAIDFGARRSSTHLFLRRYECVWWGWKAWWKSRMVFLYSCTILLFAIADELCVGTGQFLVSWVLLGKSGGIPGHGEVMRIYSKYQKVYDAHDVPCKS</sequence>